<dbReference type="InterPro" id="IPR059180">
    <property type="entry name" value="3D_YorM"/>
</dbReference>
<dbReference type="InterPro" id="IPR025295">
    <property type="entry name" value="eCIS_core_dom"/>
</dbReference>
<feature type="compositionally biased region" description="Basic and acidic residues" evidence="2">
    <location>
        <begin position="221"/>
        <end position="230"/>
    </location>
</feature>
<feature type="region of interest" description="Disordered" evidence="2">
    <location>
        <begin position="210"/>
        <end position="230"/>
    </location>
</feature>
<dbReference type="GO" id="GO:0009254">
    <property type="term" value="P:peptidoglycan turnover"/>
    <property type="evidence" value="ECO:0007669"/>
    <property type="project" value="InterPro"/>
</dbReference>
<feature type="domain" description="3D" evidence="3">
    <location>
        <begin position="542"/>
        <end position="588"/>
    </location>
</feature>
<organism evidence="5 6">
    <name type="scientific">Candidatus Opimibacter skivensis</name>
    <dbReference type="NCBI Taxonomy" id="2982028"/>
    <lineage>
        <taxon>Bacteria</taxon>
        <taxon>Pseudomonadati</taxon>
        <taxon>Bacteroidota</taxon>
        <taxon>Saprospiria</taxon>
        <taxon>Saprospirales</taxon>
        <taxon>Saprospiraceae</taxon>
        <taxon>Candidatus Opimibacter</taxon>
    </lineage>
</organism>
<dbReference type="AlphaFoldDB" id="A0A9D7XQA1"/>
<evidence type="ECO:0000256" key="2">
    <source>
        <dbReference type="SAM" id="MobiDB-lite"/>
    </source>
</evidence>
<name>A0A9D7XQA1_9BACT</name>
<dbReference type="PANTHER" id="PTHR39160">
    <property type="entry name" value="CELL WALL-BINDING PROTEIN YOCH"/>
    <property type="match status" value="1"/>
</dbReference>
<reference evidence="5 6" key="1">
    <citation type="submission" date="2020-10" db="EMBL/GenBank/DDBJ databases">
        <title>Connecting structure to function with the recovery of over 1000 high-quality activated sludge metagenome-assembled genomes encoding full-length rRNA genes using long-read sequencing.</title>
        <authorList>
            <person name="Singleton C.M."/>
            <person name="Petriglieri F."/>
            <person name="Kristensen J.M."/>
            <person name="Kirkegaard R.H."/>
            <person name="Michaelsen T.Y."/>
            <person name="Andersen M.H."/>
            <person name="Karst S.M."/>
            <person name="Dueholm M.S."/>
            <person name="Nielsen P.H."/>
            <person name="Albertsen M."/>
        </authorList>
    </citation>
    <scope>NUCLEOTIDE SEQUENCE [LARGE SCALE GENOMIC DNA]</scope>
    <source>
        <strain evidence="5">Ribe_18-Q3-R11-54_MAXAC.273</strain>
    </source>
</reference>
<evidence type="ECO:0000259" key="3">
    <source>
        <dbReference type="Pfam" id="PF06725"/>
    </source>
</evidence>
<dbReference type="InterPro" id="IPR010611">
    <property type="entry name" value="3D_dom"/>
</dbReference>
<dbReference type="CDD" id="cd14667">
    <property type="entry name" value="3D_containing_proteins"/>
    <property type="match status" value="1"/>
</dbReference>
<dbReference type="Gene3D" id="2.40.40.10">
    <property type="entry name" value="RlpA-like domain"/>
    <property type="match status" value="1"/>
</dbReference>
<keyword evidence="1" id="KW-0732">Signal</keyword>
<comment type="caution">
    <text evidence="5">The sequence shown here is derived from an EMBL/GenBank/DDBJ whole genome shotgun (WGS) entry which is preliminary data.</text>
</comment>
<evidence type="ECO:0000313" key="6">
    <source>
        <dbReference type="Proteomes" id="UP000808337"/>
    </source>
</evidence>
<dbReference type="InterPro" id="IPR036908">
    <property type="entry name" value="RlpA-like_sf"/>
</dbReference>
<protein>
    <submittedName>
        <fullName evidence="5">DUF4157 domain-containing protein</fullName>
    </submittedName>
</protein>
<dbReference type="Proteomes" id="UP000808337">
    <property type="component" value="Unassembled WGS sequence"/>
</dbReference>
<sequence length="606" mass="65746">MKTKVYSAALQWALKQSGLSGASQILGGITSSISSAASSVVSGISSVASNIGSLFFKENQGGAKATQSPQGVMQSLGKGNSIESGTRSKMEGAFGNSFSDVEIHTDSNAAQMSKDMNARAFTVGNHIAFAGGEYQPGTLVGDALMAHELAHTIQQDQGKTNGAQMKSGSGYSALEEDADTTAVNVMMKLAGRDDLELKNKVTKGLKTGLSIQRCGPSSPEKAGKVEKKEAPIPAEDVRPIPSLPLEKPSEMKLEFAGKERIKWRVNFATKKEAQNKCDLVRQKNIKAEDPVNIDKVWTFHYFPMNEAEANEAKTKKQKELGAKYNIDVLFDENIKSHYLKIYFKCPEAVPPKSGFDIWTNCFSTEKEAKALLEKFKTANIEAEIFELDKSLFSIYFKPYKDAAMAKKAGELEAGKRAGFAEGMFKITTSFNTDLKSFVSDTTTVCPPGYEKVGNFLITSYALAQESEFDAEPTVTNPCGLEGVYRKKFLYETKKSPRGVKMQGSGLSLSGKFIAYVNKNDRDCFKESTAPITKSGVAASVGKTVAVDTKVIPLGTQLLIEDIGTRTAEDTGGAIEGNHIDVYFGTSMTLKKANENTLHDKMVCKKK</sequence>
<dbReference type="EMBL" id="JADKGY010000029">
    <property type="protein sequence ID" value="MBK9983965.1"/>
    <property type="molecule type" value="Genomic_DNA"/>
</dbReference>
<dbReference type="Pfam" id="PF06725">
    <property type="entry name" value="3D"/>
    <property type="match status" value="1"/>
</dbReference>
<evidence type="ECO:0000256" key="1">
    <source>
        <dbReference type="ARBA" id="ARBA00022729"/>
    </source>
</evidence>
<dbReference type="InterPro" id="IPR051933">
    <property type="entry name" value="Resuscitation_pf_RpfB"/>
</dbReference>
<feature type="domain" description="eCIS core" evidence="4">
    <location>
        <begin position="82"/>
        <end position="158"/>
    </location>
</feature>
<dbReference type="SUPFAM" id="SSF50685">
    <property type="entry name" value="Barwin-like endoglucanases"/>
    <property type="match status" value="1"/>
</dbReference>
<dbReference type="GO" id="GO:0019867">
    <property type="term" value="C:outer membrane"/>
    <property type="evidence" value="ECO:0007669"/>
    <property type="project" value="InterPro"/>
</dbReference>
<dbReference type="GO" id="GO:0004553">
    <property type="term" value="F:hydrolase activity, hydrolyzing O-glycosyl compounds"/>
    <property type="evidence" value="ECO:0007669"/>
    <property type="project" value="InterPro"/>
</dbReference>
<dbReference type="Pfam" id="PF13699">
    <property type="entry name" value="eCIS_core"/>
    <property type="match status" value="1"/>
</dbReference>
<gene>
    <name evidence="5" type="ORF">IPP15_16625</name>
</gene>
<evidence type="ECO:0000259" key="4">
    <source>
        <dbReference type="Pfam" id="PF13699"/>
    </source>
</evidence>
<proteinExistence type="predicted"/>
<accession>A0A9D7XQA1</accession>
<evidence type="ECO:0000313" key="5">
    <source>
        <dbReference type="EMBL" id="MBK9983965.1"/>
    </source>
</evidence>
<dbReference type="PANTHER" id="PTHR39160:SF4">
    <property type="entry name" value="RESUSCITATION-PROMOTING FACTOR RPFB"/>
    <property type="match status" value="1"/>
</dbReference>